<keyword evidence="1" id="KW-0732">Signal</keyword>
<proteinExistence type="predicted"/>
<feature type="chain" id="PRO_5026194328" evidence="1">
    <location>
        <begin position="31"/>
        <end position="83"/>
    </location>
</feature>
<keyword evidence="3" id="KW-1185">Reference proteome</keyword>
<organism evidence="2 3">
    <name type="scientific">Duganella guangzhouensis</name>
    <dbReference type="NCBI Taxonomy" id="2666084"/>
    <lineage>
        <taxon>Bacteria</taxon>
        <taxon>Pseudomonadati</taxon>
        <taxon>Pseudomonadota</taxon>
        <taxon>Betaproteobacteria</taxon>
        <taxon>Burkholderiales</taxon>
        <taxon>Oxalobacteraceae</taxon>
        <taxon>Telluria group</taxon>
        <taxon>Duganella</taxon>
    </lineage>
</organism>
<dbReference type="AlphaFoldDB" id="A0A6I2KSA4"/>
<dbReference type="EMBL" id="WKJK01000001">
    <property type="protein sequence ID" value="MRW88503.1"/>
    <property type="molecule type" value="Genomic_DNA"/>
</dbReference>
<gene>
    <name evidence="2" type="ORF">GJ699_00725</name>
</gene>
<dbReference type="RefSeq" id="WP_154372139.1">
    <property type="nucleotide sequence ID" value="NZ_WKJK01000001.1"/>
</dbReference>
<accession>A0A6I2KSA4</accession>
<protein>
    <submittedName>
        <fullName evidence="2">Uncharacterized protein</fullName>
    </submittedName>
</protein>
<evidence type="ECO:0000313" key="2">
    <source>
        <dbReference type="EMBL" id="MRW88503.1"/>
    </source>
</evidence>
<feature type="signal peptide" evidence="1">
    <location>
        <begin position="1"/>
        <end position="30"/>
    </location>
</feature>
<dbReference type="PROSITE" id="PS51257">
    <property type="entry name" value="PROKAR_LIPOPROTEIN"/>
    <property type="match status" value="1"/>
</dbReference>
<dbReference type="Proteomes" id="UP000433309">
    <property type="component" value="Unassembled WGS sequence"/>
</dbReference>
<reference evidence="2 3" key="1">
    <citation type="submission" date="2019-11" db="EMBL/GenBank/DDBJ databases">
        <title>Novel species isolated from a subtropical stream in China.</title>
        <authorList>
            <person name="Lu H."/>
        </authorList>
    </citation>
    <scope>NUCLEOTIDE SEQUENCE [LARGE SCALE GENOMIC DNA]</scope>
    <source>
        <strain evidence="2 3">FT80W</strain>
    </source>
</reference>
<name>A0A6I2KSA4_9BURK</name>
<comment type="caution">
    <text evidence="2">The sequence shown here is derived from an EMBL/GenBank/DDBJ whole genome shotgun (WGS) entry which is preliminary data.</text>
</comment>
<evidence type="ECO:0000256" key="1">
    <source>
        <dbReference type="SAM" id="SignalP"/>
    </source>
</evidence>
<evidence type="ECO:0000313" key="3">
    <source>
        <dbReference type="Proteomes" id="UP000433309"/>
    </source>
</evidence>
<sequence length="83" mass="7956">MYREWISLCCATVFVLLLVACLGIGGGASAAAASRVGRGGATGGAVATDSDQAVLVDGGDHPLAAGLADAGMDAPPIPQAMAG</sequence>